<evidence type="ECO:0000313" key="3">
    <source>
        <dbReference type="Proteomes" id="UP001652642"/>
    </source>
</evidence>
<proteinExistence type="predicted"/>
<name>A0ABM5GF12_9SAUR</name>
<dbReference type="SUPFAM" id="SSF48464">
    <property type="entry name" value="ENTH/VHS domain"/>
    <property type="match status" value="1"/>
</dbReference>
<dbReference type="RefSeq" id="XP_072856245.1">
    <property type="nucleotide sequence ID" value="XM_073000144.1"/>
</dbReference>
<feature type="region of interest" description="Disordered" evidence="1">
    <location>
        <begin position="403"/>
        <end position="444"/>
    </location>
</feature>
<evidence type="ECO:0000313" key="4">
    <source>
        <dbReference type="RefSeq" id="XP_072856242.1"/>
    </source>
</evidence>
<dbReference type="GeneID" id="110088083"/>
<keyword evidence="3" id="KW-1185">Reference proteome</keyword>
<evidence type="ECO:0000259" key="2">
    <source>
        <dbReference type="PROSITE" id="PS50942"/>
    </source>
</evidence>
<sequence length="616" mass="68004">MALRRHVKNFVKNYSEAEIKVREATSNDPWGPSSSLMLDISDLTYNAVSLSEIMNMIWHRMNDHGKNWRHVYKSLTLLDYLLKNGSKKVIQLCQEGFFNIHVLKDFHHLDDAGKDQGFHVREKAKQVLALLKDEQLLHNEREIAHRTRRRTSYAMLFPQKPSAKAYAPTMAASDPTSEFVPLVEKVRYFVPKALPATEQSQPEQTPSKTEVVQETPALNIAAKNSSEDLIVFSEDESSPTAAQSTFSSKGSKEESETSTKAPDCNILNARCALTPSERNSLPQQKWDSGRKSKSSVLSIDMLKSPPRRRSSVHTHTVAATLYGVWSSNPEESVTTSKQLTPKLDLVCGHAAASVETIYKSPTFQAFDPLGDNVTNPTKSASTSEQFCEPTKASLQNLHYLIPADLSGHPAPRPDSTSSVGTTSSLSTFSTSSPESAVPNNTSQPHHVHPKWFAYLSPGQEPSSPFFKELKERIMHSFSPASAYEVDACASILSLLPDNSKCSVKNIDGLGSRTCRALGESWENNIVHNASSVPNPVTPSITKPLGEELVYMSAEQKGMAMLEEIKNTVCGLRGDFCSVARELHIIRTELTNMVASIQNIDKFFAALQSGKGDSDHL</sequence>
<dbReference type="CDD" id="cd16990">
    <property type="entry name" value="ENTH_Epsin"/>
    <property type="match status" value="1"/>
</dbReference>
<dbReference type="Pfam" id="PF01417">
    <property type="entry name" value="ENTH"/>
    <property type="match status" value="1"/>
</dbReference>
<evidence type="ECO:0000256" key="1">
    <source>
        <dbReference type="SAM" id="MobiDB-lite"/>
    </source>
</evidence>
<evidence type="ECO:0000313" key="6">
    <source>
        <dbReference type="RefSeq" id="XP_072856244.1"/>
    </source>
</evidence>
<dbReference type="Gene3D" id="1.25.40.90">
    <property type="match status" value="1"/>
</dbReference>
<feature type="domain" description="ENTH" evidence="2">
    <location>
        <begin position="9"/>
        <end position="141"/>
    </location>
</feature>
<dbReference type="InterPro" id="IPR013809">
    <property type="entry name" value="ENTH"/>
</dbReference>
<feature type="compositionally biased region" description="Low complexity" evidence="1">
    <location>
        <begin position="415"/>
        <end position="435"/>
    </location>
</feature>
<feature type="region of interest" description="Disordered" evidence="1">
    <location>
        <begin position="277"/>
        <end position="313"/>
    </location>
</feature>
<dbReference type="PROSITE" id="PS50942">
    <property type="entry name" value="ENTH"/>
    <property type="match status" value="1"/>
</dbReference>
<accession>A0ABM5GF12</accession>
<dbReference type="PANTHER" id="PTHR12276:SF57">
    <property type="entry name" value="ENTH DOMAIN-CONTAINING PROTEIN 1"/>
    <property type="match status" value="1"/>
</dbReference>
<reference evidence="4 5" key="1">
    <citation type="submission" date="2025-05" db="UniProtKB">
        <authorList>
            <consortium name="RefSeq"/>
        </authorList>
    </citation>
    <scope>IDENTIFICATION</scope>
</reference>
<dbReference type="RefSeq" id="XP_072856242.1">
    <property type="nucleotide sequence ID" value="XM_073000141.1"/>
</dbReference>
<evidence type="ECO:0000313" key="5">
    <source>
        <dbReference type="RefSeq" id="XP_072856243.1"/>
    </source>
</evidence>
<dbReference type="SMART" id="SM00273">
    <property type="entry name" value="ENTH"/>
    <property type="match status" value="1"/>
</dbReference>
<feature type="compositionally biased region" description="Polar residues" evidence="1">
    <location>
        <begin position="277"/>
        <end position="286"/>
    </location>
</feature>
<protein>
    <submittedName>
        <fullName evidence="4 5">ENTH domain-containing protein 1 isoform X1</fullName>
    </submittedName>
</protein>
<feature type="region of interest" description="Disordered" evidence="1">
    <location>
        <begin position="234"/>
        <end position="263"/>
    </location>
</feature>
<evidence type="ECO:0000313" key="7">
    <source>
        <dbReference type="RefSeq" id="XP_072856245.1"/>
    </source>
</evidence>
<gene>
    <name evidence="4 5 6 7" type="primary">ENTHD1</name>
</gene>
<dbReference type="RefSeq" id="XP_072856243.1">
    <property type="nucleotide sequence ID" value="XM_073000142.1"/>
</dbReference>
<dbReference type="RefSeq" id="XP_072856244.1">
    <property type="nucleotide sequence ID" value="XM_073000143.1"/>
</dbReference>
<dbReference type="Proteomes" id="UP001652642">
    <property type="component" value="Chromosome 5"/>
</dbReference>
<dbReference type="PANTHER" id="PTHR12276">
    <property type="entry name" value="EPSIN/ENT-RELATED"/>
    <property type="match status" value="1"/>
</dbReference>
<dbReference type="InterPro" id="IPR008942">
    <property type="entry name" value="ENTH_VHS"/>
</dbReference>
<organism evidence="3 6">
    <name type="scientific">Pogona vitticeps</name>
    <name type="common">central bearded dragon</name>
    <dbReference type="NCBI Taxonomy" id="103695"/>
    <lineage>
        <taxon>Eukaryota</taxon>
        <taxon>Metazoa</taxon>
        <taxon>Chordata</taxon>
        <taxon>Craniata</taxon>
        <taxon>Vertebrata</taxon>
        <taxon>Euteleostomi</taxon>
        <taxon>Lepidosauria</taxon>
        <taxon>Squamata</taxon>
        <taxon>Bifurcata</taxon>
        <taxon>Unidentata</taxon>
        <taxon>Episquamata</taxon>
        <taxon>Toxicofera</taxon>
        <taxon>Iguania</taxon>
        <taxon>Acrodonta</taxon>
        <taxon>Agamidae</taxon>
        <taxon>Amphibolurinae</taxon>
        <taxon>Pogona</taxon>
    </lineage>
</organism>